<dbReference type="EMBL" id="JBHSNB010000002">
    <property type="protein sequence ID" value="MFC5585307.1"/>
    <property type="molecule type" value="Genomic_DNA"/>
</dbReference>
<keyword evidence="6" id="KW-1185">Reference proteome</keyword>
<dbReference type="PANTHER" id="PTHR44688:SF16">
    <property type="entry name" value="DNA-BINDING TRANSCRIPTIONAL ACTIVATOR DEVR_DOSR"/>
    <property type="match status" value="1"/>
</dbReference>
<dbReference type="SMART" id="SM00421">
    <property type="entry name" value="HTH_LUXR"/>
    <property type="match status" value="1"/>
</dbReference>
<dbReference type="Pfam" id="PF00196">
    <property type="entry name" value="GerE"/>
    <property type="match status" value="1"/>
</dbReference>
<evidence type="ECO:0000313" key="5">
    <source>
        <dbReference type="EMBL" id="MFC5585307.1"/>
    </source>
</evidence>
<keyword evidence="1" id="KW-0805">Transcription regulation</keyword>
<sequence>MPETSSGMHWEEVSPLDEGSCLILPLATDQRNHGAIFILGQNISVDRDILFDLHSQCHVLFAQLVERDPHPAENASPTISTRELQCLKLTANGLTSEEIAKRLGLSVHTANQYLANTTQKLNAVNRVHAVAKALRRGLID</sequence>
<accession>A0ABW0T847</accession>
<dbReference type="SUPFAM" id="SSF46894">
    <property type="entry name" value="C-terminal effector domain of the bipartite response regulators"/>
    <property type="match status" value="1"/>
</dbReference>
<dbReference type="PROSITE" id="PS50043">
    <property type="entry name" value="HTH_LUXR_2"/>
    <property type="match status" value="1"/>
</dbReference>
<dbReference type="Proteomes" id="UP001596107">
    <property type="component" value="Unassembled WGS sequence"/>
</dbReference>
<dbReference type="PANTHER" id="PTHR44688">
    <property type="entry name" value="DNA-BINDING TRANSCRIPTIONAL ACTIVATOR DEVR_DOSR"/>
    <property type="match status" value="1"/>
</dbReference>
<dbReference type="PRINTS" id="PR00038">
    <property type="entry name" value="HTHLUXR"/>
</dbReference>
<feature type="domain" description="HTH luxR-type" evidence="4">
    <location>
        <begin position="72"/>
        <end position="137"/>
    </location>
</feature>
<evidence type="ECO:0000256" key="2">
    <source>
        <dbReference type="ARBA" id="ARBA00023125"/>
    </source>
</evidence>
<dbReference type="InterPro" id="IPR000792">
    <property type="entry name" value="Tscrpt_reg_LuxR_C"/>
</dbReference>
<name>A0ABW0T847_9HYPH</name>
<proteinExistence type="predicted"/>
<evidence type="ECO:0000259" key="4">
    <source>
        <dbReference type="PROSITE" id="PS50043"/>
    </source>
</evidence>
<dbReference type="InterPro" id="IPR016032">
    <property type="entry name" value="Sig_transdc_resp-reg_C-effctor"/>
</dbReference>
<comment type="caution">
    <text evidence="5">The sequence shown here is derived from an EMBL/GenBank/DDBJ whole genome shotgun (WGS) entry which is preliminary data.</text>
</comment>
<dbReference type="CDD" id="cd06170">
    <property type="entry name" value="LuxR_C_like"/>
    <property type="match status" value="1"/>
</dbReference>
<dbReference type="Gene3D" id="1.10.10.10">
    <property type="entry name" value="Winged helix-like DNA-binding domain superfamily/Winged helix DNA-binding domain"/>
    <property type="match status" value="1"/>
</dbReference>
<protein>
    <submittedName>
        <fullName evidence="5">LuxR C-terminal-related transcriptional regulator</fullName>
    </submittedName>
</protein>
<keyword evidence="3" id="KW-0804">Transcription</keyword>
<dbReference type="InterPro" id="IPR036388">
    <property type="entry name" value="WH-like_DNA-bd_sf"/>
</dbReference>
<organism evidence="5 6">
    <name type="scientific">Nitratireductor kimnyeongensis</name>
    <dbReference type="NCBI Taxonomy" id="430679"/>
    <lineage>
        <taxon>Bacteria</taxon>
        <taxon>Pseudomonadati</taxon>
        <taxon>Pseudomonadota</taxon>
        <taxon>Alphaproteobacteria</taxon>
        <taxon>Hyphomicrobiales</taxon>
        <taxon>Phyllobacteriaceae</taxon>
        <taxon>Nitratireductor</taxon>
    </lineage>
</organism>
<keyword evidence="2" id="KW-0238">DNA-binding</keyword>
<evidence type="ECO:0000256" key="1">
    <source>
        <dbReference type="ARBA" id="ARBA00023015"/>
    </source>
</evidence>
<evidence type="ECO:0000256" key="3">
    <source>
        <dbReference type="ARBA" id="ARBA00023163"/>
    </source>
</evidence>
<evidence type="ECO:0000313" key="6">
    <source>
        <dbReference type="Proteomes" id="UP001596107"/>
    </source>
</evidence>
<dbReference type="RefSeq" id="WP_246637878.1">
    <property type="nucleotide sequence ID" value="NZ_CP078143.1"/>
</dbReference>
<reference evidence="6" key="1">
    <citation type="journal article" date="2019" name="Int. J. Syst. Evol. Microbiol.">
        <title>The Global Catalogue of Microorganisms (GCM) 10K type strain sequencing project: providing services to taxonomists for standard genome sequencing and annotation.</title>
        <authorList>
            <consortium name="The Broad Institute Genomics Platform"/>
            <consortium name="The Broad Institute Genome Sequencing Center for Infectious Disease"/>
            <person name="Wu L."/>
            <person name="Ma J."/>
        </authorList>
    </citation>
    <scope>NUCLEOTIDE SEQUENCE [LARGE SCALE GENOMIC DNA]</scope>
    <source>
        <strain evidence="6">JCM 3366</strain>
    </source>
</reference>
<gene>
    <name evidence="5" type="ORF">ACFPOD_09295</name>
</gene>